<keyword evidence="2" id="KW-1185">Reference proteome</keyword>
<organism evidence="1 2">
    <name type="scientific">Chelatococcus asaccharovorans</name>
    <dbReference type="NCBI Taxonomy" id="28210"/>
    <lineage>
        <taxon>Bacteria</taxon>
        <taxon>Pseudomonadati</taxon>
        <taxon>Pseudomonadota</taxon>
        <taxon>Alphaproteobacteria</taxon>
        <taxon>Hyphomicrobiales</taxon>
        <taxon>Chelatococcaceae</taxon>
        <taxon>Chelatococcus</taxon>
    </lineage>
</organism>
<name>A0A2V3UE87_9HYPH</name>
<proteinExistence type="predicted"/>
<dbReference type="EMBL" id="QJJK01000002">
    <property type="protein sequence ID" value="PXW63304.1"/>
    <property type="molecule type" value="Genomic_DNA"/>
</dbReference>
<gene>
    <name evidence="1" type="ORF">C7450_102219</name>
</gene>
<evidence type="ECO:0000313" key="2">
    <source>
        <dbReference type="Proteomes" id="UP000248021"/>
    </source>
</evidence>
<sequence length="38" mass="3957">MTDHAVKGKALVIAGGDIRFLVSEGLWMTGQTILVNGG</sequence>
<accession>A0A2V3UE87</accession>
<dbReference type="AlphaFoldDB" id="A0A2V3UE87"/>
<comment type="caution">
    <text evidence="1">The sequence shown here is derived from an EMBL/GenBank/DDBJ whole genome shotgun (WGS) entry which is preliminary data.</text>
</comment>
<reference evidence="1 2" key="1">
    <citation type="submission" date="2018-05" db="EMBL/GenBank/DDBJ databases">
        <title>Genomic Encyclopedia of Type Strains, Phase IV (KMG-IV): sequencing the most valuable type-strain genomes for metagenomic binning, comparative biology and taxonomic classification.</title>
        <authorList>
            <person name="Goeker M."/>
        </authorList>
    </citation>
    <scope>NUCLEOTIDE SEQUENCE [LARGE SCALE GENOMIC DNA]</scope>
    <source>
        <strain evidence="1 2">DSM 6462</strain>
    </source>
</reference>
<dbReference type="Proteomes" id="UP000248021">
    <property type="component" value="Unassembled WGS sequence"/>
</dbReference>
<evidence type="ECO:0000313" key="1">
    <source>
        <dbReference type="EMBL" id="PXW63304.1"/>
    </source>
</evidence>
<protein>
    <submittedName>
        <fullName evidence="1">Uncharacterized protein</fullName>
    </submittedName>
</protein>